<name>A0A1I2G5E9_9ACTN</name>
<evidence type="ECO:0000313" key="1">
    <source>
        <dbReference type="EMBL" id="SFF12210.1"/>
    </source>
</evidence>
<dbReference type="Proteomes" id="UP000199323">
    <property type="component" value="Unassembled WGS sequence"/>
</dbReference>
<evidence type="ECO:0000313" key="2">
    <source>
        <dbReference type="Proteomes" id="UP000199323"/>
    </source>
</evidence>
<accession>A0A1I2G5E9</accession>
<dbReference type="SUPFAM" id="SSF47413">
    <property type="entry name" value="lambda repressor-like DNA-binding domains"/>
    <property type="match status" value="1"/>
</dbReference>
<sequence>MDEQWTRLGRAFAEGRAAQGLTQEDVVARYDISLSVVQSIERGGPFKRINASMRLYAVGLGWAPGSIEAVLQGGKPTYLAPPAASTGPTLRLRGLPYRITQALADGQALDTRLIPIGPDGEAVVILKGREGAGAEGLGATLRRWEAQEGHLDRLGEVADEPSDNG</sequence>
<dbReference type="InterPro" id="IPR010982">
    <property type="entry name" value="Lambda_DNA-bd_dom_sf"/>
</dbReference>
<dbReference type="EMBL" id="FONG01000008">
    <property type="protein sequence ID" value="SFF12210.1"/>
    <property type="molecule type" value="Genomic_DNA"/>
</dbReference>
<dbReference type="AlphaFoldDB" id="A0A1I2G5E9"/>
<dbReference type="OrthoDB" id="4235039at2"/>
<reference evidence="1 2" key="1">
    <citation type="submission" date="2016-10" db="EMBL/GenBank/DDBJ databases">
        <authorList>
            <person name="de Groot N.N."/>
        </authorList>
    </citation>
    <scope>NUCLEOTIDE SEQUENCE [LARGE SCALE GENOMIC DNA]</scope>
    <source>
        <strain evidence="1 2">CGMCC 4.3510</strain>
    </source>
</reference>
<keyword evidence="2" id="KW-1185">Reference proteome</keyword>
<protein>
    <submittedName>
        <fullName evidence="1">Uncharacterized protein</fullName>
    </submittedName>
</protein>
<dbReference type="Gene3D" id="1.10.260.40">
    <property type="entry name" value="lambda repressor-like DNA-binding domains"/>
    <property type="match status" value="1"/>
</dbReference>
<dbReference type="GO" id="GO:0003677">
    <property type="term" value="F:DNA binding"/>
    <property type="evidence" value="ECO:0007669"/>
    <property type="project" value="InterPro"/>
</dbReference>
<proteinExistence type="predicted"/>
<organism evidence="1 2">
    <name type="scientific">Actinacidiphila alni</name>
    <dbReference type="NCBI Taxonomy" id="380248"/>
    <lineage>
        <taxon>Bacteria</taxon>
        <taxon>Bacillati</taxon>
        <taxon>Actinomycetota</taxon>
        <taxon>Actinomycetes</taxon>
        <taxon>Kitasatosporales</taxon>
        <taxon>Streptomycetaceae</taxon>
        <taxon>Actinacidiphila</taxon>
    </lineage>
</organism>
<gene>
    <name evidence="1" type="ORF">SAMN05216251_108255</name>
</gene>
<dbReference type="STRING" id="380248.SAMN05216251_108255"/>
<dbReference type="RefSeq" id="WP_093714222.1">
    <property type="nucleotide sequence ID" value="NZ_FONG01000008.1"/>
</dbReference>